<evidence type="ECO:0000256" key="4">
    <source>
        <dbReference type="ARBA" id="ARBA00022801"/>
    </source>
</evidence>
<keyword evidence="8 10" id="KW-0238">DNA-binding</keyword>
<reference evidence="12 13" key="1">
    <citation type="submission" date="2023-04" db="EMBL/GenBank/DDBJ databases">
        <title>A long-awaited taxogenomic arrangement of the family Halomonadaceae.</title>
        <authorList>
            <person name="De La Haba R."/>
            <person name="Chuvochina M."/>
            <person name="Wittouck S."/>
            <person name="Arahal D.R."/>
            <person name="Sanchez-Porro C."/>
            <person name="Hugenholtz P."/>
            <person name="Ventosa A."/>
        </authorList>
    </citation>
    <scope>NUCLEOTIDE SEQUENCE [LARGE SCALE GENOMIC DNA]</scope>
    <source>
        <strain evidence="12 13">DSM 22428</strain>
    </source>
</reference>
<dbReference type="Pfam" id="PF04257">
    <property type="entry name" value="Exonuc_V_gamma"/>
    <property type="match status" value="1"/>
</dbReference>
<evidence type="ECO:0000256" key="9">
    <source>
        <dbReference type="ARBA" id="ARBA00023204"/>
    </source>
</evidence>
<dbReference type="PANTHER" id="PTHR30591">
    <property type="entry name" value="RECBCD ENZYME SUBUNIT RECC"/>
    <property type="match status" value="1"/>
</dbReference>
<dbReference type="InterPro" id="IPR006697">
    <property type="entry name" value="RecC"/>
</dbReference>
<evidence type="ECO:0000256" key="6">
    <source>
        <dbReference type="ARBA" id="ARBA00022839"/>
    </source>
</evidence>
<evidence type="ECO:0000313" key="13">
    <source>
        <dbReference type="Proteomes" id="UP001269375"/>
    </source>
</evidence>
<comment type="subunit">
    <text evidence="10">Heterotrimer of RecB, RecC and RecD. All subunits contribute to DNA-binding.</text>
</comment>
<evidence type="ECO:0000256" key="10">
    <source>
        <dbReference type="HAMAP-Rule" id="MF_01486"/>
    </source>
</evidence>
<keyword evidence="7 10" id="KW-0067">ATP-binding</keyword>
<dbReference type="InterPro" id="IPR027417">
    <property type="entry name" value="P-loop_NTPase"/>
</dbReference>
<keyword evidence="9 10" id="KW-0234">DNA repair</keyword>
<feature type="domain" description="RecC C-terminal" evidence="11">
    <location>
        <begin position="819"/>
        <end position="1062"/>
    </location>
</feature>
<dbReference type="InterPro" id="IPR011335">
    <property type="entry name" value="Restrct_endonuc-II-like"/>
</dbReference>
<dbReference type="SUPFAM" id="SSF52980">
    <property type="entry name" value="Restriction endonuclease-like"/>
    <property type="match status" value="1"/>
</dbReference>
<comment type="miscellaneous">
    <text evidence="10">In the RecBCD complex, RecB has a slow 3'-5' helicase, an exonuclease activity and loads RecA onto ssDNA, RecD has a fast 5'-3' helicase activity, while RecC stimulates the ATPase and processivity of the RecB helicase and contributes to recognition of the Chi site.</text>
</comment>
<dbReference type="Gene3D" id="1.10.10.990">
    <property type="match status" value="1"/>
</dbReference>
<comment type="similarity">
    <text evidence="10">Belongs to the RecC family.</text>
</comment>
<evidence type="ECO:0000256" key="8">
    <source>
        <dbReference type="ARBA" id="ARBA00023125"/>
    </source>
</evidence>
<dbReference type="GO" id="GO:0008854">
    <property type="term" value="F:exodeoxyribonuclease V activity"/>
    <property type="evidence" value="ECO:0007669"/>
    <property type="project" value="UniProtKB-EC"/>
</dbReference>
<keyword evidence="3 10" id="KW-0227">DNA damage</keyword>
<keyword evidence="5 10" id="KW-0347">Helicase</keyword>
<sequence>MFTVIHANHVEDLKSLALSVIERHPLDPLDDETFIVQSNGMAQWLRHALAEHSGIAAALDFPMPSSFAWRAYRAVLGDDIPERSPFDKPALTWRLMRLLPALSTRPEFEPLAHYLEGERYPRPDVLERKRYQLAAQLADLFDQYLVYRPEWMAAWQAGEDAPDTLRDDERWQPMLWRALLEDAQPELRDQHRAALHERFLARARALETVPAGLPGRVFVFGISALPMQVLDVLHALSNVVEVVLLMTNPCRYYWGDVVADREVLGRELAKRRHADKPGLDVVDPELLHLSANPMLASWGTQGRDFLVSLYEFEAHNPFSLEQDLFRDRVECEQAPLLHQLQQDILDLTHPSEHVVDGQKRPVPLDDDSVALVSAHSPLREVEILRDRLLDAFERRPGLKPRDVIVMVPDVNAYAPLIEAVFGQISPSRSDYIPYTIADQQATQADPLLVLVLSLLDLPNERLGVSTLLDWLDVPAFRQRFSIDDAELELLGRWLRDSGVRWGMDGAHRERLGLPPLEGNTWMFGLKRMLLGYANGDSAAFADIEPFDEVGGIDAALAGRLAELLEILMRQSALLECARGPEQWQQVIVALIEATLSPESSSDWFIIDRLQQSLTEWVAECQCASFDGDLSHVVVRDALQERLDAGGLAQRFLAGKVNFATLMPMRAIPFREVVLLGMNDGDYPRARLPQDFDLMAARPRAGDRSRRDDDRYLFLEALLSARERLTLSWVGRDQRDNTERVPSVLVGELIDTLDIGWCSAKRGPVLEQVLTEYPLQPFSRRYFDAGRSDRLWTFDEHWARLYARVAEPSVPVPEAALPETPLTLSELERLLRRPFQVCLGARLGIGFQEPEALDDDREPFSLNALEVHQIKQAFLEELARDGAAAAEHMTRWQRRGALPALGFGEHWMTTVETPVTAQWAHWQALEPSYVALERPLTLALTHETLHGAVSLRDRLDGFRTDEAGVLWRWHVLPGHYGHFKRARDGRLVEYGKPHRLFGPWVAQQCASACGQPFTLGVVFEDRVLTCVPPSHEEGRARLESLLELWAEGWQTPLPSVAALGVHWWSLAGADEGEGEGDGEDKSGDPRLERLRERYEEGIYNGPAPVRRQEPAMNELWPNIEALMDAGFERVSEALYGAFWSDLSTRVEQTTSGGL</sequence>
<dbReference type="RefSeq" id="WP_251590722.1">
    <property type="nucleotide sequence ID" value="NZ_JAMLJI010000001.1"/>
</dbReference>
<protein>
    <recommendedName>
        <fullName evidence="10">RecBCD enzyme subunit RecC</fullName>
    </recommendedName>
    <alternativeName>
        <fullName evidence="10">Exonuclease V subunit RecC</fullName>
        <shortName evidence="10">ExoV subunit RecC</shortName>
    </alternativeName>
    <alternativeName>
        <fullName evidence="10">Helicase/nuclease RecBCD subunit RecC</fullName>
    </alternativeName>
</protein>
<keyword evidence="6 10" id="KW-0269">Exonuclease</keyword>
<keyword evidence="4 10" id="KW-0378">Hydrolase</keyword>
<name>A0ABU1GTA8_9GAMM</name>
<accession>A0ABU1GTA8</accession>
<evidence type="ECO:0000259" key="11">
    <source>
        <dbReference type="Pfam" id="PF17946"/>
    </source>
</evidence>
<comment type="caution">
    <text evidence="12">The sequence shown here is derived from an EMBL/GenBank/DDBJ whole genome shotgun (WGS) entry which is preliminary data.</text>
</comment>
<dbReference type="Gene3D" id="3.40.50.300">
    <property type="entry name" value="P-loop containing nucleotide triphosphate hydrolases"/>
    <property type="match status" value="2"/>
</dbReference>
<evidence type="ECO:0000256" key="2">
    <source>
        <dbReference type="ARBA" id="ARBA00022741"/>
    </source>
</evidence>
<proteinExistence type="inferred from homology"/>
<dbReference type="Gene3D" id="3.40.50.10930">
    <property type="match status" value="1"/>
</dbReference>
<dbReference type="Pfam" id="PF17946">
    <property type="entry name" value="RecC_C"/>
    <property type="match status" value="1"/>
</dbReference>
<organism evidence="12 13">
    <name type="scientific">Larsenimonas suaedae</name>
    <dbReference type="NCBI Taxonomy" id="1851019"/>
    <lineage>
        <taxon>Bacteria</taxon>
        <taxon>Pseudomonadati</taxon>
        <taxon>Pseudomonadota</taxon>
        <taxon>Gammaproteobacteria</taxon>
        <taxon>Oceanospirillales</taxon>
        <taxon>Halomonadaceae</taxon>
        <taxon>Larsenimonas</taxon>
    </lineage>
</organism>
<dbReference type="NCBIfam" id="TIGR01450">
    <property type="entry name" value="recC"/>
    <property type="match status" value="1"/>
</dbReference>
<keyword evidence="13" id="KW-1185">Reference proteome</keyword>
<gene>
    <name evidence="10 12" type="primary">recC</name>
    <name evidence="12" type="ORF">QC825_04135</name>
</gene>
<evidence type="ECO:0000256" key="7">
    <source>
        <dbReference type="ARBA" id="ARBA00022840"/>
    </source>
</evidence>
<dbReference type="EMBL" id="JARWAO010000002">
    <property type="protein sequence ID" value="MDR5895265.1"/>
    <property type="molecule type" value="Genomic_DNA"/>
</dbReference>
<evidence type="ECO:0000256" key="5">
    <source>
        <dbReference type="ARBA" id="ARBA00022806"/>
    </source>
</evidence>
<evidence type="ECO:0000313" key="12">
    <source>
        <dbReference type="EMBL" id="MDR5895265.1"/>
    </source>
</evidence>
<dbReference type="PANTHER" id="PTHR30591:SF1">
    <property type="entry name" value="RECBCD ENZYME SUBUNIT RECC"/>
    <property type="match status" value="1"/>
</dbReference>
<dbReference type="InterPro" id="IPR013986">
    <property type="entry name" value="DExx_box_DNA_helicase_dom_sf"/>
</dbReference>
<keyword evidence="1 10" id="KW-0540">Nuclease</keyword>
<evidence type="ECO:0000256" key="3">
    <source>
        <dbReference type="ARBA" id="ARBA00022763"/>
    </source>
</evidence>
<comment type="function">
    <text evidence="10">A helicase/nuclease that prepares dsDNA breaks (DSB) for recombinational DNA repair. Binds to DSBs and unwinds DNA via a highly rapid and processive ATP-dependent bidirectional helicase activity. Unwinds dsDNA until it encounters a Chi (crossover hotspot instigator) sequence from the 3' direction. Cuts ssDNA a few nucleotides 3' to the Chi site. The properties and activities of the enzyme are changed at Chi. The Chi-altered holoenzyme produces a long 3'-ssDNA overhang and facilitates RecA-binding to the ssDNA for homologous DNA recombination and repair. Holoenzyme degrades any linearized DNA that is unable to undergo homologous recombination. In the holoenzyme this subunit recognizes the wild-type Chi sequence, and when added to isolated RecB increases its ATP-dependent helicase processivity.</text>
</comment>
<evidence type="ECO:0000256" key="1">
    <source>
        <dbReference type="ARBA" id="ARBA00022722"/>
    </source>
</evidence>
<dbReference type="InterPro" id="IPR041500">
    <property type="entry name" value="RecC_C"/>
</dbReference>
<dbReference type="Gene3D" id="1.10.10.160">
    <property type="match status" value="1"/>
</dbReference>
<dbReference type="HAMAP" id="MF_01486">
    <property type="entry name" value="RecC"/>
    <property type="match status" value="1"/>
</dbReference>
<keyword evidence="2 10" id="KW-0547">Nucleotide-binding</keyword>
<dbReference type="SUPFAM" id="SSF52540">
    <property type="entry name" value="P-loop containing nucleoside triphosphate hydrolases"/>
    <property type="match status" value="2"/>
</dbReference>
<dbReference type="PIRSF" id="PIRSF000980">
    <property type="entry name" value="RecC"/>
    <property type="match status" value="1"/>
</dbReference>
<dbReference type="Proteomes" id="UP001269375">
    <property type="component" value="Unassembled WGS sequence"/>
</dbReference>